<dbReference type="EMBL" id="JAVRHT010000003">
    <property type="protein sequence ID" value="MDT0630568.1"/>
    <property type="molecule type" value="Genomic_DNA"/>
</dbReference>
<dbReference type="InterPro" id="IPR015890">
    <property type="entry name" value="Chorismate_C"/>
</dbReference>
<organism evidence="3 4">
    <name type="scientific">Rubrivirga litoralis</name>
    <dbReference type="NCBI Taxonomy" id="3075598"/>
    <lineage>
        <taxon>Bacteria</taxon>
        <taxon>Pseudomonadati</taxon>
        <taxon>Rhodothermota</taxon>
        <taxon>Rhodothermia</taxon>
        <taxon>Rhodothermales</taxon>
        <taxon>Rubricoccaceae</taxon>
        <taxon>Rubrivirga</taxon>
    </lineage>
</organism>
<gene>
    <name evidence="3" type="ORF">RM540_02305</name>
</gene>
<protein>
    <submittedName>
        <fullName evidence="3">Chorismate-binding protein</fullName>
    </submittedName>
</protein>
<reference evidence="3 4" key="1">
    <citation type="submission" date="2023-09" db="EMBL/GenBank/DDBJ databases">
        <authorList>
            <person name="Rey-Velasco X."/>
        </authorList>
    </citation>
    <scope>NUCLEOTIDE SEQUENCE [LARGE SCALE GENOMIC DNA]</scope>
    <source>
        <strain evidence="3 4">F394</strain>
    </source>
</reference>
<feature type="domain" description="Chorismate-utilising enzyme C-terminal" evidence="2">
    <location>
        <begin position="130"/>
        <end position="421"/>
    </location>
</feature>
<dbReference type="Proteomes" id="UP001267426">
    <property type="component" value="Unassembled WGS sequence"/>
</dbReference>
<evidence type="ECO:0000313" key="3">
    <source>
        <dbReference type="EMBL" id="MDT0630568.1"/>
    </source>
</evidence>
<dbReference type="PANTHER" id="PTHR11236">
    <property type="entry name" value="AMINOBENZOATE/ANTHRANILATE SYNTHASE"/>
    <property type="match status" value="1"/>
</dbReference>
<evidence type="ECO:0000313" key="4">
    <source>
        <dbReference type="Proteomes" id="UP001267426"/>
    </source>
</evidence>
<name>A0ABU3BMS0_9BACT</name>
<dbReference type="PANTHER" id="PTHR11236:SF50">
    <property type="entry name" value="AMINODEOXYCHORISMATE SYNTHASE COMPONENT 1"/>
    <property type="match status" value="1"/>
</dbReference>
<dbReference type="PRINTS" id="PR00095">
    <property type="entry name" value="ANTSNTHASEI"/>
</dbReference>
<dbReference type="Gene3D" id="3.60.120.10">
    <property type="entry name" value="Anthranilate synthase"/>
    <property type="match status" value="1"/>
</dbReference>
<accession>A0ABU3BMS0</accession>
<dbReference type="InterPro" id="IPR005801">
    <property type="entry name" value="ADC_synthase"/>
</dbReference>
<evidence type="ECO:0000256" key="1">
    <source>
        <dbReference type="SAM" id="MobiDB-lite"/>
    </source>
</evidence>
<feature type="region of interest" description="Disordered" evidence="1">
    <location>
        <begin position="223"/>
        <end position="246"/>
    </location>
</feature>
<dbReference type="InterPro" id="IPR019999">
    <property type="entry name" value="Anth_synth_I-like"/>
</dbReference>
<dbReference type="Pfam" id="PF00425">
    <property type="entry name" value="Chorismate_bind"/>
    <property type="match status" value="1"/>
</dbReference>
<dbReference type="SUPFAM" id="SSF56322">
    <property type="entry name" value="ADC synthase"/>
    <property type="match status" value="1"/>
</dbReference>
<proteinExistence type="predicted"/>
<evidence type="ECO:0000259" key="2">
    <source>
        <dbReference type="Pfam" id="PF00425"/>
    </source>
</evidence>
<comment type="caution">
    <text evidence="3">The sequence shown here is derived from an EMBL/GenBank/DDBJ whole genome shotgun (WGS) entry which is preliminary data.</text>
</comment>
<sequence>MLADALRQPGAVLLDASRPDADTGRRGALLFSAPRRTLVAWAPEEVGPLLDAFDRALADGHHVAGALAYEAGYALHPSVGAAPPGGEPATPLGWFGVYDAPKAVSGPALDAALPAGGAAVRDLAFAWSPAAYAERLAAVREHIRRGDVYQANLTAPFRFRLDGDAGGDALGLFVALRARQPVSYGAFLRLPAPPGSAAAGGPQTGGPQTGGAAVASVSPELFFRVDPPRPQTSGGAGRTITARPMKGTAPRAASAAEDRALAEALRASPKDRAENLMIVDLLRNDLARVSEPGSVRVPALFEPERYETVTQLTSTVRAALRPDAGLADVLRALFPCGSITGAPKLRAMQLLRDLEDGPRGVYCGAIGYAAPAAGGGLGRAAFSVPIRTAVVGAAGAGRYDVGSGVVWDSRADAEYAECLLKARVLTDL</sequence>
<dbReference type="RefSeq" id="WP_311661766.1">
    <property type="nucleotide sequence ID" value="NZ_JAVRHT010000003.1"/>
</dbReference>
<keyword evidence="4" id="KW-1185">Reference proteome</keyword>